<dbReference type="InterPro" id="IPR001753">
    <property type="entry name" value="Enoyl-CoA_hydra/iso"/>
</dbReference>
<dbReference type="FunFam" id="3.90.226.10:FF:000071">
    <property type="entry name" value="Putative enoyl-CoA hydratase PaaB"/>
    <property type="match status" value="1"/>
</dbReference>
<dbReference type="OrthoDB" id="9777711at2"/>
<dbReference type="SUPFAM" id="SSF52096">
    <property type="entry name" value="ClpP/crotonase"/>
    <property type="match status" value="1"/>
</dbReference>
<name>A0A4R3NGX6_9GAMM</name>
<dbReference type="Pfam" id="PF00378">
    <property type="entry name" value="ECH_1"/>
    <property type="match status" value="1"/>
</dbReference>
<organism evidence="2 3">
    <name type="scientific">Providencia alcalifaciens</name>
    <dbReference type="NCBI Taxonomy" id="126385"/>
    <lineage>
        <taxon>Bacteria</taxon>
        <taxon>Pseudomonadati</taxon>
        <taxon>Pseudomonadota</taxon>
        <taxon>Gammaproteobacteria</taxon>
        <taxon>Enterobacterales</taxon>
        <taxon>Morganellaceae</taxon>
        <taxon>Providencia</taxon>
    </lineage>
</organism>
<dbReference type="InterPro" id="IPR029045">
    <property type="entry name" value="ClpP/crotonase-like_dom_sf"/>
</dbReference>
<dbReference type="Proteomes" id="UP000295055">
    <property type="component" value="Unassembled WGS sequence"/>
</dbReference>
<accession>A0A4R3NGX6</accession>
<gene>
    <name evidence="2" type="ORF">EC835_10881</name>
</gene>
<protein>
    <submittedName>
        <fullName evidence="2">2-(1,2-epoxy-1,2-dihydrophenyl)acetyl-CoA isomerase</fullName>
    </submittedName>
</protein>
<dbReference type="CDD" id="cd06558">
    <property type="entry name" value="crotonase-like"/>
    <property type="match status" value="1"/>
</dbReference>
<evidence type="ECO:0000256" key="1">
    <source>
        <dbReference type="ARBA" id="ARBA00005254"/>
    </source>
</evidence>
<dbReference type="GO" id="GO:0010124">
    <property type="term" value="P:phenylacetate catabolic process"/>
    <property type="evidence" value="ECO:0007669"/>
    <property type="project" value="InterPro"/>
</dbReference>
<evidence type="ECO:0000313" key="2">
    <source>
        <dbReference type="EMBL" id="TCT30932.1"/>
    </source>
</evidence>
<reference evidence="2 3" key="1">
    <citation type="submission" date="2019-03" db="EMBL/GenBank/DDBJ databases">
        <title>Genomic analyses of the natural microbiome of Caenorhabditis elegans.</title>
        <authorList>
            <person name="Samuel B."/>
        </authorList>
    </citation>
    <scope>NUCLEOTIDE SEQUENCE [LARGE SCALE GENOMIC DNA]</scope>
    <source>
        <strain evidence="2 3">JUb102</strain>
    </source>
</reference>
<dbReference type="Gene3D" id="3.90.226.10">
    <property type="entry name" value="2-enoyl-CoA Hydratase, Chain A, domain 1"/>
    <property type="match status" value="1"/>
</dbReference>
<dbReference type="GO" id="GO:0016853">
    <property type="term" value="F:isomerase activity"/>
    <property type="evidence" value="ECO:0007669"/>
    <property type="project" value="UniProtKB-KW"/>
</dbReference>
<dbReference type="EMBL" id="SMAS01000008">
    <property type="protein sequence ID" value="TCT30932.1"/>
    <property type="molecule type" value="Genomic_DNA"/>
</dbReference>
<dbReference type="RefSeq" id="WP_132496863.1">
    <property type="nucleotide sequence ID" value="NZ_SMAS01000008.1"/>
</dbReference>
<dbReference type="InterPro" id="IPR011968">
    <property type="entry name" value="PaaB1"/>
</dbReference>
<evidence type="ECO:0000313" key="3">
    <source>
        <dbReference type="Proteomes" id="UP000295055"/>
    </source>
</evidence>
<sequence length="269" mass="29104">MINDTVITEEMILTTLEHGVLTITLNRPDRLNSFNDEMHRQLSAAIKIAEQDETVRCLVITGAGRGFCAGQDLNDRNVAVGSEAPDLGFSVETYYNPLIRRLVALPKPIICAVNGVAAGAGAAIALAGDIVIAAKSASFIQSFCRLGLVPDSGGSWFLPQLVGRARAMGMAMLGDKISAEQALQWGMIWQVTENDQLAITVNNLAKHLATQPTYGLGLIKKAIHSAATNTLDEQLNLERDLQRLGGRSQDYREGVDAFLNKREPTFQGK</sequence>
<dbReference type="Gene3D" id="1.10.12.10">
    <property type="entry name" value="Lyase 2-enoyl-coa Hydratase, Chain A, domain 2"/>
    <property type="match status" value="1"/>
</dbReference>
<comment type="caution">
    <text evidence="2">The sequence shown here is derived from an EMBL/GenBank/DDBJ whole genome shotgun (WGS) entry which is preliminary data.</text>
</comment>
<dbReference type="PANTHER" id="PTHR43459:SF1">
    <property type="entry name" value="EG:BACN32G11.4 PROTEIN"/>
    <property type="match status" value="1"/>
</dbReference>
<dbReference type="NCBIfam" id="TIGR02280">
    <property type="entry name" value="PaaB1"/>
    <property type="match status" value="1"/>
</dbReference>
<comment type="similarity">
    <text evidence="1">Belongs to the enoyl-CoA hydratase/isomerase family.</text>
</comment>
<proteinExistence type="inferred from homology"/>
<dbReference type="AlphaFoldDB" id="A0A4R3NGX6"/>
<keyword evidence="2" id="KW-0413">Isomerase</keyword>
<dbReference type="InterPro" id="IPR014748">
    <property type="entry name" value="Enoyl-CoA_hydra_C"/>
</dbReference>
<dbReference type="PANTHER" id="PTHR43459">
    <property type="entry name" value="ENOYL-COA HYDRATASE"/>
    <property type="match status" value="1"/>
</dbReference>